<feature type="transmembrane region" description="Helical" evidence="1">
    <location>
        <begin position="47"/>
        <end position="71"/>
    </location>
</feature>
<protein>
    <submittedName>
        <fullName evidence="2">Uncharacterized protein</fullName>
    </submittedName>
</protein>
<feature type="transmembrane region" description="Helical" evidence="1">
    <location>
        <begin position="7"/>
        <end position="27"/>
    </location>
</feature>
<accession>A0ABT7WND6</accession>
<dbReference type="Proteomes" id="UP001168524">
    <property type="component" value="Unassembled WGS sequence"/>
</dbReference>
<sequence>MKENIKAWAIGGYFIIGFFFTVYQNFWGQYSYKSFAYHIGRGIVWPAVMFPSVGKFIGGVIILIIIALITLNSRK</sequence>
<gene>
    <name evidence="2" type="ORF">QTA56_08095</name>
</gene>
<comment type="caution">
    <text evidence="2">The sequence shown here is derived from an EMBL/GenBank/DDBJ whole genome shotgun (WGS) entry which is preliminary data.</text>
</comment>
<dbReference type="EMBL" id="JAUDZE010000002">
    <property type="protein sequence ID" value="MDN0014196.1"/>
    <property type="molecule type" value="Genomic_DNA"/>
</dbReference>
<proteinExistence type="predicted"/>
<reference evidence="2" key="1">
    <citation type="submission" date="2023-06" db="EMBL/GenBank/DDBJ databases">
        <title>Two novel species of Acinetobacter isolated from motorbike repairing workshop in Vietnam.</title>
        <authorList>
            <person name="Le N.T.T."/>
        </authorList>
    </citation>
    <scope>NUCLEOTIDE SEQUENCE</scope>
    <source>
        <strain evidence="2">VNH17</strain>
    </source>
</reference>
<evidence type="ECO:0000313" key="2">
    <source>
        <dbReference type="EMBL" id="MDN0014196.1"/>
    </source>
</evidence>
<organism evidence="2 3">
    <name type="scientific">Acinetobacter thutiue</name>
    <dbReference type="NCBI Taxonomy" id="2998078"/>
    <lineage>
        <taxon>Bacteria</taxon>
        <taxon>Pseudomonadati</taxon>
        <taxon>Pseudomonadota</taxon>
        <taxon>Gammaproteobacteria</taxon>
        <taxon>Moraxellales</taxon>
        <taxon>Moraxellaceae</taxon>
        <taxon>Acinetobacter</taxon>
    </lineage>
</organism>
<evidence type="ECO:0000313" key="3">
    <source>
        <dbReference type="Proteomes" id="UP001168524"/>
    </source>
</evidence>
<name>A0ABT7WND6_9GAMM</name>
<keyword evidence="1" id="KW-0812">Transmembrane</keyword>
<dbReference type="RefSeq" id="WP_118901354.1">
    <property type="nucleotide sequence ID" value="NZ_JAPQKF010000002.1"/>
</dbReference>
<keyword evidence="1" id="KW-0472">Membrane</keyword>
<evidence type="ECO:0000256" key="1">
    <source>
        <dbReference type="SAM" id="Phobius"/>
    </source>
</evidence>
<keyword evidence="1" id="KW-1133">Transmembrane helix</keyword>
<keyword evidence="3" id="KW-1185">Reference proteome</keyword>